<organism evidence="1 2">
    <name type="scientific">Pullulanibacillus camelliae</name>
    <dbReference type="NCBI Taxonomy" id="1707096"/>
    <lineage>
        <taxon>Bacteria</taxon>
        <taxon>Bacillati</taxon>
        <taxon>Bacillota</taxon>
        <taxon>Bacilli</taxon>
        <taxon>Bacillales</taxon>
        <taxon>Sporolactobacillaceae</taxon>
        <taxon>Pullulanibacillus</taxon>
    </lineage>
</organism>
<reference evidence="1" key="2">
    <citation type="submission" date="2020-09" db="EMBL/GenBank/DDBJ databases">
        <authorList>
            <person name="Sun Q."/>
            <person name="Zhou Y."/>
        </authorList>
    </citation>
    <scope>NUCLEOTIDE SEQUENCE</scope>
    <source>
        <strain evidence="1">CGMCC 1.15371</strain>
    </source>
</reference>
<dbReference type="AlphaFoldDB" id="A0A8J2YNC7"/>
<dbReference type="EMBL" id="BMIR01000027">
    <property type="protein sequence ID" value="GGE54824.1"/>
    <property type="molecule type" value="Genomic_DNA"/>
</dbReference>
<name>A0A8J2YNC7_9BACL</name>
<comment type="caution">
    <text evidence="1">The sequence shown here is derived from an EMBL/GenBank/DDBJ whole genome shotgun (WGS) entry which is preliminary data.</text>
</comment>
<protein>
    <recommendedName>
        <fullName evidence="3">Transposase IS204/IS1001/IS1096/IS1165 zinc-finger domain-containing protein</fullName>
    </recommendedName>
</protein>
<reference evidence="1" key="1">
    <citation type="journal article" date="2014" name="Int. J. Syst. Evol. Microbiol.">
        <title>Complete genome sequence of Corynebacterium casei LMG S-19264T (=DSM 44701T), isolated from a smear-ripened cheese.</title>
        <authorList>
            <consortium name="US DOE Joint Genome Institute (JGI-PGF)"/>
            <person name="Walter F."/>
            <person name="Albersmeier A."/>
            <person name="Kalinowski J."/>
            <person name="Ruckert C."/>
        </authorList>
    </citation>
    <scope>NUCLEOTIDE SEQUENCE</scope>
    <source>
        <strain evidence="1">CGMCC 1.15371</strain>
    </source>
</reference>
<gene>
    <name evidence="1" type="ORF">GCM10011391_37260</name>
</gene>
<keyword evidence="2" id="KW-1185">Reference proteome</keyword>
<accession>A0A8J2YNC7</accession>
<evidence type="ECO:0008006" key="3">
    <source>
        <dbReference type="Google" id="ProtNLM"/>
    </source>
</evidence>
<proteinExistence type="predicted"/>
<evidence type="ECO:0000313" key="2">
    <source>
        <dbReference type="Proteomes" id="UP000628775"/>
    </source>
</evidence>
<dbReference type="Proteomes" id="UP000628775">
    <property type="component" value="Unassembled WGS sequence"/>
</dbReference>
<sequence length="61" mass="7436">MFTNFITELLGAKEWYVEIEHVEQTEQGFLVELSTRLRKMMCQRCKSKTKKVHSYRVQRIR</sequence>
<evidence type="ECO:0000313" key="1">
    <source>
        <dbReference type="EMBL" id="GGE54824.1"/>
    </source>
</evidence>